<dbReference type="InterPro" id="IPR051783">
    <property type="entry name" value="NAD(P)-dependent_oxidoreduct"/>
</dbReference>
<feature type="domain" description="NAD-dependent epimerase/dehydratase" evidence="1">
    <location>
        <begin position="3"/>
        <end position="218"/>
    </location>
</feature>
<dbReference type="PANTHER" id="PTHR48079">
    <property type="entry name" value="PROTEIN YEEZ"/>
    <property type="match status" value="1"/>
</dbReference>
<reference evidence="2" key="2">
    <citation type="journal article" date="2023" name="IMA Fungus">
        <title>Comparative genomic study of the Penicillium genus elucidates a diverse pangenome and 15 lateral gene transfer events.</title>
        <authorList>
            <person name="Petersen C."/>
            <person name="Sorensen T."/>
            <person name="Nielsen M.R."/>
            <person name="Sondergaard T.E."/>
            <person name="Sorensen J.L."/>
            <person name="Fitzpatrick D.A."/>
            <person name="Frisvad J.C."/>
            <person name="Nielsen K.L."/>
        </authorList>
    </citation>
    <scope>NUCLEOTIDE SEQUENCE</scope>
    <source>
        <strain evidence="2">IBT 19713</strain>
    </source>
</reference>
<dbReference type="GO" id="GO:0005737">
    <property type="term" value="C:cytoplasm"/>
    <property type="evidence" value="ECO:0007669"/>
    <property type="project" value="TreeGrafter"/>
</dbReference>
<reference evidence="2" key="1">
    <citation type="submission" date="2022-11" db="EMBL/GenBank/DDBJ databases">
        <authorList>
            <person name="Petersen C."/>
        </authorList>
    </citation>
    <scope>NUCLEOTIDE SEQUENCE</scope>
    <source>
        <strain evidence="2">IBT 19713</strain>
    </source>
</reference>
<evidence type="ECO:0000313" key="3">
    <source>
        <dbReference type="Proteomes" id="UP001150941"/>
    </source>
</evidence>
<evidence type="ECO:0000313" key="2">
    <source>
        <dbReference type="EMBL" id="KAJ5247485.1"/>
    </source>
</evidence>
<keyword evidence="3" id="KW-1185">Reference proteome</keyword>
<dbReference type="AlphaFoldDB" id="A0A9W9PIQ2"/>
<protein>
    <recommendedName>
        <fullName evidence="1">NAD-dependent epimerase/dehydratase domain-containing protein</fullName>
    </recommendedName>
</protein>
<organism evidence="2 3">
    <name type="scientific">Penicillium chermesinum</name>
    <dbReference type="NCBI Taxonomy" id="63820"/>
    <lineage>
        <taxon>Eukaryota</taxon>
        <taxon>Fungi</taxon>
        <taxon>Dikarya</taxon>
        <taxon>Ascomycota</taxon>
        <taxon>Pezizomycotina</taxon>
        <taxon>Eurotiomycetes</taxon>
        <taxon>Eurotiomycetidae</taxon>
        <taxon>Eurotiales</taxon>
        <taxon>Aspergillaceae</taxon>
        <taxon>Penicillium</taxon>
    </lineage>
</organism>
<dbReference type="InterPro" id="IPR001509">
    <property type="entry name" value="Epimerase_deHydtase"/>
</dbReference>
<dbReference type="GeneID" id="83199068"/>
<dbReference type="Proteomes" id="UP001150941">
    <property type="component" value="Unassembled WGS sequence"/>
</dbReference>
<dbReference type="EMBL" id="JAPQKS010000002">
    <property type="protein sequence ID" value="KAJ5247485.1"/>
    <property type="molecule type" value="Genomic_DNA"/>
</dbReference>
<dbReference type="CDD" id="cd05262">
    <property type="entry name" value="SDR_a7"/>
    <property type="match status" value="1"/>
</dbReference>
<name>A0A9W9PIQ2_9EURO</name>
<dbReference type="RefSeq" id="XP_058334906.1">
    <property type="nucleotide sequence ID" value="XM_058471765.1"/>
</dbReference>
<evidence type="ECO:0000259" key="1">
    <source>
        <dbReference type="Pfam" id="PF01370"/>
    </source>
</evidence>
<dbReference type="InterPro" id="IPR036291">
    <property type="entry name" value="NAD(P)-bd_dom_sf"/>
</dbReference>
<dbReference type="PANTHER" id="PTHR48079:SF9">
    <property type="entry name" value="PUTATIVE-RELATED"/>
    <property type="match status" value="1"/>
</dbReference>
<dbReference type="GO" id="GO:0004029">
    <property type="term" value="F:aldehyde dehydrogenase (NAD+) activity"/>
    <property type="evidence" value="ECO:0007669"/>
    <property type="project" value="TreeGrafter"/>
</dbReference>
<proteinExistence type="predicted"/>
<dbReference type="Gene3D" id="3.40.50.720">
    <property type="entry name" value="NAD(P)-binding Rossmann-like Domain"/>
    <property type="match status" value="1"/>
</dbReference>
<accession>A0A9W9PIQ2</accession>
<dbReference type="SUPFAM" id="SSF51735">
    <property type="entry name" value="NAD(P)-binding Rossmann-fold domains"/>
    <property type="match status" value="1"/>
</dbReference>
<comment type="caution">
    <text evidence="2">The sequence shown here is derived from an EMBL/GenBank/DDBJ whole genome shotgun (WGS) entry which is preliminary data.</text>
</comment>
<sequence>MRVFVTGASGFVGQAVVQELLGAGHTVLALARSDASAEALQSKGVDVLRGSIEDTESLKRGASEADGVIHLAFNHDFTRFDDSAAEELQALLAMGSVLAGTNKPLVFTGGTLSLPKGTVSDEDTPADSTSFLAARTLTESKALALAAQGVRISLIRLSPTTHDENDKGFLNIMTQFAIGKGESIYIGDGLNRWTAVHRADAAKLYRLALDKGVAGSIYHAIGEEGVRLKDIAEAIGQASGVPTVSKTFEEALKHFEGFMAYPVSFDAPATSKKTQERLGWKPTGRTVVEEIQAGVYNSPAAA</sequence>
<dbReference type="Pfam" id="PF01370">
    <property type="entry name" value="Epimerase"/>
    <property type="match status" value="1"/>
</dbReference>
<gene>
    <name evidence="2" type="ORF">N7468_002468</name>
</gene>
<dbReference type="OrthoDB" id="10262413at2759"/>